<evidence type="ECO:0000313" key="4">
    <source>
        <dbReference type="Proteomes" id="UP000224080"/>
    </source>
</evidence>
<dbReference type="Proteomes" id="UP000224080">
    <property type="component" value="Unassembled WGS sequence"/>
</dbReference>
<dbReference type="OrthoDB" id="4177125at2759"/>
<evidence type="ECO:0000256" key="2">
    <source>
        <dbReference type="SAM" id="SignalP"/>
    </source>
</evidence>
<keyword evidence="1" id="KW-1133">Transmembrane helix</keyword>
<gene>
    <name evidence="3" type="ORF">GX51_02505</name>
</gene>
<evidence type="ECO:0000256" key="1">
    <source>
        <dbReference type="SAM" id="Phobius"/>
    </source>
</evidence>
<feature type="signal peptide" evidence="2">
    <location>
        <begin position="1"/>
        <end position="25"/>
    </location>
</feature>
<feature type="transmembrane region" description="Helical" evidence="1">
    <location>
        <begin position="315"/>
        <end position="334"/>
    </location>
</feature>
<keyword evidence="1" id="KW-0472">Membrane</keyword>
<dbReference type="AlphaFoldDB" id="A0A2B7XCC5"/>
<evidence type="ECO:0000313" key="3">
    <source>
        <dbReference type="EMBL" id="PGH06308.1"/>
    </source>
</evidence>
<reference evidence="3 4" key="1">
    <citation type="submission" date="2017-10" db="EMBL/GenBank/DDBJ databases">
        <title>Comparative genomics in systemic dimorphic fungi from Ajellomycetaceae.</title>
        <authorList>
            <person name="Munoz J.F."/>
            <person name="Mcewen J.G."/>
            <person name="Clay O.K."/>
            <person name="Cuomo C.A."/>
        </authorList>
    </citation>
    <scope>NUCLEOTIDE SEQUENCE [LARGE SCALE GENOMIC DNA]</scope>
    <source>
        <strain evidence="3 4">UAMH130</strain>
    </source>
</reference>
<comment type="caution">
    <text evidence="3">The sequence shown here is derived from an EMBL/GenBank/DDBJ whole genome shotgun (WGS) entry which is preliminary data.</text>
</comment>
<organism evidence="3 4">
    <name type="scientific">Blastomyces parvus</name>
    <dbReference type="NCBI Taxonomy" id="2060905"/>
    <lineage>
        <taxon>Eukaryota</taxon>
        <taxon>Fungi</taxon>
        <taxon>Dikarya</taxon>
        <taxon>Ascomycota</taxon>
        <taxon>Pezizomycotina</taxon>
        <taxon>Eurotiomycetes</taxon>
        <taxon>Eurotiomycetidae</taxon>
        <taxon>Onygenales</taxon>
        <taxon>Ajellomycetaceae</taxon>
        <taxon>Blastomyces</taxon>
    </lineage>
</organism>
<protein>
    <submittedName>
        <fullName evidence="3">Uncharacterized protein</fullName>
    </submittedName>
</protein>
<name>A0A2B7XCC5_9EURO</name>
<feature type="chain" id="PRO_5012066816" evidence="2">
    <location>
        <begin position="26"/>
        <end position="336"/>
    </location>
</feature>
<keyword evidence="4" id="KW-1185">Reference proteome</keyword>
<keyword evidence="2" id="KW-0732">Signal</keyword>
<dbReference type="EMBL" id="PDNC01000023">
    <property type="protein sequence ID" value="PGH06308.1"/>
    <property type="molecule type" value="Genomic_DNA"/>
</dbReference>
<sequence length="336" mass="36196">MKIISPTTLLLPFLSTPYLITHATARKHGNDAFGGTHTGCCPPEPEFQQAISHPNATGTFPFVGLHLDDSAIATPNNNPPSSTQPPKNWTWTTALMEVPLGSSGDGEGSLSATNQIFTLDIPVDVDIYSSKHGRNVCVLLLKIVTVNQNDPGNCENIFPRAEIGRMREDLVRRVGEMREDSADSSPCAGMQGETSWQDIITPYHRNDATLATRNTTIAAQYRSTTTPHPSTDYSAYDAALVRTQPIFLLAYSVDPKILAGPAIVKRELAETQLTCVRVREVSGGSRGGEMTSGGGLGNKGLLMTTMMIRNQGGDFGGIVIWLGFVGGWLLFLGFGM</sequence>
<proteinExistence type="predicted"/>
<dbReference type="STRING" id="2060905.A0A2B7XCC5"/>
<keyword evidence="1" id="KW-0812">Transmembrane</keyword>
<accession>A0A2B7XCC5</accession>